<evidence type="ECO:0000256" key="3">
    <source>
        <dbReference type="ARBA" id="ARBA00022827"/>
    </source>
</evidence>
<keyword evidence="2" id="KW-0285">Flavoprotein</keyword>
<evidence type="ECO:0000313" key="7">
    <source>
        <dbReference type="EMBL" id="WAL63139.1"/>
    </source>
</evidence>
<dbReference type="PANTHER" id="PTHR43706">
    <property type="entry name" value="NADH DEHYDROGENASE"/>
    <property type="match status" value="1"/>
</dbReference>
<keyword evidence="4" id="KW-0560">Oxidoreductase</keyword>
<dbReference type="Proteomes" id="UP001163203">
    <property type="component" value="Chromosome"/>
</dbReference>
<dbReference type="Pfam" id="PF07992">
    <property type="entry name" value="Pyr_redox_2"/>
    <property type="match status" value="1"/>
</dbReference>
<organism evidence="7 8">
    <name type="scientific">Amycolatopsis cynarae</name>
    <dbReference type="NCBI Taxonomy" id="2995223"/>
    <lineage>
        <taxon>Bacteria</taxon>
        <taxon>Bacillati</taxon>
        <taxon>Actinomycetota</taxon>
        <taxon>Actinomycetes</taxon>
        <taxon>Pseudonocardiales</taxon>
        <taxon>Pseudonocardiaceae</taxon>
        <taxon>Amycolatopsis</taxon>
    </lineage>
</organism>
<gene>
    <name evidence="7" type="ORF">ORV05_19080</name>
</gene>
<name>A0ABY7AT62_9PSEU</name>
<dbReference type="Gene3D" id="3.50.50.100">
    <property type="match status" value="1"/>
</dbReference>
<dbReference type="PRINTS" id="PR00368">
    <property type="entry name" value="FADPNR"/>
</dbReference>
<keyword evidence="8" id="KW-1185">Reference proteome</keyword>
<evidence type="ECO:0000313" key="8">
    <source>
        <dbReference type="Proteomes" id="UP001163203"/>
    </source>
</evidence>
<comment type="similarity">
    <text evidence="1">Belongs to the NADH dehydrogenase family.</text>
</comment>
<evidence type="ECO:0000256" key="4">
    <source>
        <dbReference type="ARBA" id="ARBA00023002"/>
    </source>
</evidence>
<dbReference type="InterPro" id="IPR036188">
    <property type="entry name" value="FAD/NAD-bd_sf"/>
</dbReference>
<reference evidence="7" key="1">
    <citation type="submission" date="2022-11" db="EMBL/GenBank/DDBJ databases">
        <authorList>
            <person name="Mo P."/>
        </authorList>
    </citation>
    <scope>NUCLEOTIDE SEQUENCE</scope>
    <source>
        <strain evidence="7">HUAS 11-8</strain>
    </source>
</reference>
<dbReference type="EMBL" id="CP113836">
    <property type="protein sequence ID" value="WAL63139.1"/>
    <property type="molecule type" value="Genomic_DNA"/>
</dbReference>
<keyword evidence="5" id="KW-0520">NAD</keyword>
<dbReference type="InterPro" id="IPR045024">
    <property type="entry name" value="NDH-2"/>
</dbReference>
<evidence type="ECO:0000259" key="6">
    <source>
        <dbReference type="Pfam" id="PF07992"/>
    </source>
</evidence>
<evidence type="ECO:0000256" key="5">
    <source>
        <dbReference type="ARBA" id="ARBA00023027"/>
    </source>
</evidence>
<feature type="domain" description="FAD/NAD(P)-binding" evidence="6">
    <location>
        <begin position="6"/>
        <end position="331"/>
    </location>
</feature>
<evidence type="ECO:0000256" key="1">
    <source>
        <dbReference type="ARBA" id="ARBA00005272"/>
    </source>
</evidence>
<accession>A0ABY7AT62</accession>
<protein>
    <submittedName>
        <fullName evidence="7">NAD(P)/FAD-dependent oxidoreductase</fullName>
    </submittedName>
</protein>
<dbReference type="RefSeq" id="WP_268440844.1">
    <property type="nucleotide sequence ID" value="NZ_CP113836.1"/>
</dbReference>
<dbReference type="SUPFAM" id="SSF51905">
    <property type="entry name" value="FAD/NAD(P)-binding domain"/>
    <property type="match status" value="1"/>
</dbReference>
<proteinExistence type="inferred from homology"/>
<keyword evidence="3" id="KW-0274">FAD</keyword>
<dbReference type="InterPro" id="IPR023753">
    <property type="entry name" value="FAD/NAD-binding_dom"/>
</dbReference>
<dbReference type="PANTHER" id="PTHR43706:SF45">
    <property type="entry name" value="NADH DEHYDROGENASE-LIKE PROTEIN RV1812C"/>
    <property type="match status" value="1"/>
</dbReference>
<sequence>MPDPVRIVIVGGGYVGAKAAHYLRKHLEPGEADVVVIDPRSYMTYQPFLAEAAAGSVEPRHVVVPLREVLPGCRVVAAEVTGIDRTERTVTMRVAGGHVEQVGYDVLVVAVGSVSKTLPIPGLAEHGIGFKTLEEAIYLRNHVLSRLDQADSTMDPELRRRLLTFVFVGGGYAGVEAMAELEDMTRQALPSYSIGRHELRWVLVEAMDRIMPEVSPQLAAYTLEVLRSRGFEPHLGTTLKSAEHGHIVLGDGTEFDADTLVWTAGVRPNPMLAGTDLPLDNRGRVICSATLEVRDSPWVFAAGDAAAIPDLSKKDPDATCPPSAQHASRQATRLAKNVLASLRGEPLVRYRHANAGSVASLGLYQGVAQIYGVKLRGFPAWALHRGYHLATMPTAHRKARIAADWLLSLPFRRQVVATGEQQHPRSQFVHATAR</sequence>
<evidence type="ECO:0000256" key="2">
    <source>
        <dbReference type="ARBA" id="ARBA00022630"/>
    </source>
</evidence>